<evidence type="ECO:0000259" key="8">
    <source>
        <dbReference type="PROSITE" id="PS50853"/>
    </source>
</evidence>
<dbReference type="GO" id="GO:0009897">
    <property type="term" value="C:external side of plasma membrane"/>
    <property type="evidence" value="ECO:0007669"/>
    <property type="project" value="TreeGrafter"/>
</dbReference>
<organism evidence="9 10">
    <name type="scientific">Panthera pardus</name>
    <name type="common">Leopard</name>
    <name type="synonym">Felis pardus</name>
    <dbReference type="NCBI Taxonomy" id="9691"/>
    <lineage>
        <taxon>Eukaryota</taxon>
        <taxon>Metazoa</taxon>
        <taxon>Chordata</taxon>
        <taxon>Craniata</taxon>
        <taxon>Vertebrata</taxon>
        <taxon>Euteleostomi</taxon>
        <taxon>Mammalia</taxon>
        <taxon>Eutheria</taxon>
        <taxon>Laurasiatheria</taxon>
        <taxon>Carnivora</taxon>
        <taxon>Feliformia</taxon>
        <taxon>Felidae</taxon>
        <taxon>Pantherinae</taxon>
        <taxon>Panthera</taxon>
    </lineage>
</organism>
<keyword evidence="9" id="KW-1185">Reference proteome</keyword>
<evidence type="ECO:0000313" key="9">
    <source>
        <dbReference type="Proteomes" id="UP001165780"/>
    </source>
</evidence>
<dbReference type="KEGG" id="ppad:109261185"/>
<dbReference type="InterPro" id="IPR036116">
    <property type="entry name" value="FN3_sf"/>
</dbReference>
<dbReference type="Gene3D" id="2.60.40.10">
    <property type="entry name" value="Immunoglobulins"/>
    <property type="match status" value="1"/>
</dbReference>
<dbReference type="GO" id="GO:0016064">
    <property type="term" value="P:immunoglobulin mediated immune response"/>
    <property type="evidence" value="ECO:0007669"/>
    <property type="project" value="TreeGrafter"/>
</dbReference>
<evidence type="ECO:0000256" key="4">
    <source>
        <dbReference type="ARBA" id="ARBA00022989"/>
    </source>
</evidence>
<accession>A0A9V1F4L0</accession>
<dbReference type="AlphaFoldDB" id="A0A9V1F4L0"/>
<feature type="domain" description="Fibronectin type-III" evidence="8">
    <location>
        <begin position="256"/>
        <end position="364"/>
    </location>
</feature>
<dbReference type="PROSITE" id="PS01355">
    <property type="entry name" value="HEMATOPO_REC_S_F1"/>
    <property type="match status" value="1"/>
</dbReference>
<dbReference type="GeneID" id="109261185"/>
<gene>
    <name evidence="10" type="primary">IL9R</name>
</gene>
<dbReference type="InterPro" id="IPR013783">
    <property type="entry name" value="Ig-like_fold"/>
</dbReference>
<evidence type="ECO:0000256" key="6">
    <source>
        <dbReference type="ARBA" id="ARBA00023170"/>
    </source>
</evidence>
<keyword evidence="2" id="KW-0812">Transmembrane</keyword>
<dbReference type="SUPFAM" id="SSF49265">
    <property type="entry name" value="Fibronectin type III"/>
    <property type="match status" value="1"/>
</dbReference>
<dbReference type="InterPro" id="IPR003961">
    <property type="entry name" value="FN3_dom"/>
</dbReference>
<keyword evidence="3" id="KW-0732">Signal</keyword>
<evidence type="ECO:0000256" key="5">
    <source>
        <dbReference type="ARBA" id="ARBA00023136"/>
    </source>
</evidence>
<keyword evidence="5" id="KW-0472">Membrane</keyword>
<evidence type="ECO:0000313" key="10">
    <source>
        <dbReference type="RefSeq" id="XP_019295305.2"/>
    </source>
</evidence>
<dbReference type="CTD" id="3581"/>
<keyword evidence="6 10" id="KW-0675">Receptor</keyword>
<dbReference type="CDD" id="cd00063">
    <property type="entry name" value="FN3"/>
    <property type="match status" value="1"/>
</dbReference>
<dbReference type="PANTHER" id="PTHR23037:SF29">
    <property type="entry name" value="INTERLEUKIN-9 RECEPTOR"/>
    <property type="match status" value="1"/>
</dbReference>
<proteinExistence type="predicted"/>
<evidence type="ECO:0000256" key="1">
    <source>
        <dbReference type="ARBA" id="ARBA00004479"/>
    </source>
</evidence>
<evidence type="ECO:0000256" key="3">
    <source>
        <dbReference type="ARBA" id="ARBA00022729"/>
    </source>
</evidence>
<keyword evidence="4" id="KW-1133">Transmembrane helix</keyword>
<sequence length="599" mass="64778">MQQTLHRPKVESPKPTFGVMGKEGSSHLLVPGFMISGSSCLSTPLGTAALICIVVSDVGGLCEPAVGGSRHCSLQLYPESGRETSLQTQERSPPGLEVGGWGALRLAMGPSRCIWEGWTLETEALMRELSTWLLICTCISPWVGLGVSIHGEGGGLGAGSFICLNNNILRIDCHWSAVELGQGPSPWLLFTSNHAVGSNHRCVFRASECTLVLPPEEVLVPSDNFTITFHRYVSGKEQVSLVDPQYLPRRHVKLDPPSDLQSNVSSDYCVLTWSVSPALEPLISMLSYELAFKRQGETWEQAQHRDHIFGVTWLRLEAIELDPGSSYEARLRVQMASPEDDLAEEQHYAGQWSDWSQPVCFPSPQTSARGPLLSPRGQPDGTLVAVPVFLLLTSLTCLLFKLSPRVKRSFYQNVPSPVAFFQSLYSVHNGDFQTWIGAHRTGLLPSQDCVSSPRRASESSVQEAIAWLTYGPVDPWQSVVLEEEEKGPRPGLPEAVLLAGLVAQGEQPPAYLPQEDWVPGSPTRPALPQAEGSSGDYCALGCPGACHPSTFPGNTQSSGPSLALACGLSCDQQSLDATQGGTYVGVGHREEQDPGECVA</sequence>
<evidence type="ECO:0000256" key="2">
    <source>
        <dbReference type="ARBA" id="ARBA00022692"/>
    </source>
</evidence>
<comment type="subcellular location">
    <subcellularLocation>
        <location evidence="1">Membrane</location>
        <topology evidence="1">Single-pass type I membrane protein</topology>
    </subcellularLocation>
</comment>
<evidence type="ECO:0000256" key="7">
    <source>
        <dbReference type="ARBA" id="ARBA00023180"/>
    </source>
</evidence>
<reference evidence="10" key="1">
    <citation type="submission" date="2025-08" db="UniProtKB">
        <authorList>
            <consortium name="RefSeq"/>
        </authorList>
    </citation>
    <scope>IDENTIFICATION</scope>
    <source>
        <tissue evidence="10">Whole blood</tissue>
    </source>
</reference>
<dbReference type="RefSeq" id="XP_019295305.2">
    <property type="nucleotide sequence ID" value="XM_019439760.2"/>
</dbReference>
<keyword evidence="7" id="KW-0325">Glycoprotein</keyword>
<protein>
    <submittedName>
        <fullName evidence="10">Interleukin-9 receptor isoform X1</fullName>
    </submittedName>
</protein>
<dbReference type="PROSITE" id="PS50853">
    <property type="entry name" value="FN3"/>
    <property type="match status" value="1"/>
</dbReference>
<dbReference type="Proteomes" id="UP001165780">
    <property type="component" value="Unplaced"/>
</dbReference>
<dbReference type="GO" id="GO:0004919">
    <property type="term" value="F:interleukin-9 receptor activity"/>
    <property type="evidence" value="ECO:0007669"/>
    <property type="project" value="TreeGrafter"/>
</dbReference>
<name>A0A9V1F4L0_PANPR</name>
<dbReference type="PANTHER" id="PTHR23037">
    <property type="entry name" value="CYTOKINE RECEPTOR"/>
    <property type="match status" value="1"/>
</dbReference>
<dbReference type="InterPro" id="IPR003531">
    <property type="entry name" value="Hempt_rcpt_S_F1_CS"/>
</dbReference>
<dbReference type="GO" id="GO:0019983">
    <property type="term" value="F:interleukin-9 binding"/>
    <property type="evidence" value="ECO:0007669"/>
    <property type="project" value="TreeGrafter"/>
</dbReference>